<dbReference type="SUPFAM" id="SSF82171">
    <property type="entry name" value="DPP6 N-terminal domain-like"/>
    <property type="match status" value="1"/>
</dbReference>
<dbReference type="Pfam" id="PF26549">
    <property type="entry name" value="Tricorn_N"/>
    <property type="match status" value="1"/>
</dbReference>
<dbReference type="PIRSF" id="PIRSF036421">
    <property type="entry name" value="Tricorn_protease"/>
    <property type="match status" value="1"/>
</dbReference>
<proteinExistence type="inferred from homology"/>
<dbReference type="CDD" id="cd07562">
    <property type="entry name" value="Peptidase_S41_TRI"/>
    <property type="match status" value="1"/>
</dbReference>
<dbReference type="SUPFAM" id="SSF69304">
    <property type="entry name" value="Tricorn protease N-terminal domain"/>
    <property type="match status" value="1"/>
</dbReference>
<dbReference type="PANTHER" id="PTHR43253:SF1">
    <property type="entry name" value="TRICORN PROTEASE HOMOLOG 2-RELATED"/>
    <property type="match status" value="1"/>
</dbReference>
<dbReference type="Pfam" id="PF14684">
    <property type="entry name" value="Tricorn_C1"/>
    <property type="match status" value="1"/>
</dbReference>
<dbReference type="SUPFAM" id="SSF50156">
    <property type="entry name" value="PDZ domain-like"/>
    <property type="match status" value="1"/>
</dbReference>
<dbReference type="Proteomes" id="UP000540989">
    <property type="component" value="Unassembled WGS sequence"/>
</dbReference>
<evidence type="ECO:0000256" key="1">
    <source>
        <dbReference type="ARBA" id="ARBA00004496"/>
    </source>
</evidence>
<evidence type="ECO:0000256" key="6">
    <source>
        <dbReference type="ARBA" id="ARBA00022825"/>
    </source>
</evidence>
<reference evidence="12 13" key="1">
    <citation type="submission" date="2020-08" db="EMBL/GenBank/DDBJ databases">
        <title>Genomic Encyclopedia of Type Strains, Phase IV (KMG-V): Genome sequencing to study the core and pangenomes of soil and plant-associated prokaryotes.</title>
        <authorList>
            <person name="Whitman W."/>
        </authorList>
    </citation>
    <scope>NUCLEOTIDE SEQUENCE [LARGE SCALE GENOMIC DNA]</scope>
    <source>
        <strain evidence="12 13">M8UP14</strain>
    </source>
</reference>
<evidence type="ECO:0000256" key="10">
    <source>
        <dbReference type="SAM" id="MobiDB-lite"/>
    </source>
</evidence>
<keyword evidence="4 7" id="KW-0645">Protease</keyword>
<evidence type="ECO:0000256" key="7">
    <source>
        <dbReference type="PIRNR" id="PIRNR036421"/>
    </source>
</evidence>
<dbReference type="EC" id="3.4.21.-" evidence="7"/>
<dbReference type="RefSeq" id="WP_184215318.1">
    <property type="nucleotide sequence ID" value="NZ_JACHIP010000002.1"/>
</dbReference>
<evidence type="ECO:0000256" key="8">
    <source>
        <dbReference type="PIRSR" id="PIRSR036421-1"/>
    </source>
</evidence>
<dbReference type="Gene3D" id="3.30.750.44">
    <property type="match status" value="1"/>
</dbReference>
<keyword evidence="6 7" id="KW-0720">Serine protease</keyword>
<dbReference type="SMART" id="SM00245">
    <property type="entry name" value="TSPc"/>
    <property type="match status" value="1"/>
</dbReference>
<dbReference type="PANTHER" id="PTHR43253">
    <property type="entry name" value="TRICORN PROTEASE HOMOLOG 2-RELATED"/>
    <property type="match status" value="1"/>
</dbReference>
<feature type="active site" description="Charge relay system" evidence="8">
    <location>
        <position position="792"/>
    </location>
</feature>
<organism evidence="12 13">
    <name type="scientific">Granulicella aggregans</name>
    <dbReference type="NCBI Taxonomy" id="474949"/>
    <lineage>
        <taxon>Bacteria</taxon>
        <taxon>Pseudomonadati</taxon>
        <taxon>Acidobacteriota</taxon>
        <taxon>Terriglobia</taxon>
        <taxon>Terriglobales</taxon>
        <taxon>Acidobacteriaceae</taxon>
        <taxon>Granulicella</taxon>
    </lineage>
</organism>
<dbReference type="EMBL" id="JACHIP010000002">
    <property type="protein sequence ID" value="MBB5056946.1"/>
    <property type="molecule type" value="Genomic_DNA"/>
</dbReference>
<dbReference type="Pfam" id="PF14685">
    <property type="entry name" value="PDZ_Tricorn"/>
    <property type="match status" value="1"/>
</dbReference>
<dbReference type="InterPro" id="IPR012393">
    <property type="entry name" value="Tricorn_protease"/>
</dbReference>
<feature type="active site" description="Nucleophile" evidence="8">
    <location>
        <position position="1017"/>
    </location>
</feature>
<comment type="caution">
    <text evidence="12">The sequence shown here is derived from an EMBL/GenBank/DDBJ whole genome shotgun (WGS) entry which is preliminary data.</text>
</comment>
<evidence type="ECO:0000256" key="4">
    <source>
        <dbReference type="ARBA" id="ARBA00022670"/>
    </source>
</evidence>
<keyword evidence="13" id="KW-1185">Reference proteome</keyword>
<keyword evidence="5 7" id="KW-0378">Hydrolase</keyword>
<evidence type="ECO:0000313" key="12">
    <source>
        <dbReference type="EMBL" id="MBB5056946.1"/>
    </source>
</evidence>
<dbReference type="InterPro" id="IPR029414">
    <property type="entry name" value="Tricorn_PDZ"/>
</dbReference>
<dbReference type="InterPro" id="IPR015943">
    <property type="entry name" value="WD40/YVTN_repeat-like_dom_sf"/>
</dbReference>
<gene>
    <name evidence="12" type="ORF">HDF16_001631</name>
</gene>
<evidence type="ECO:0000256" key="3">
    <source>
        <dbReference type="ARBA" id="ARBA00022490"/>
    </source>
</evidence>
<evidence type="ECO:0000256" key="9">
    <source>
        <dbReference type="PIRSR" id="PIRSR036421-3"/>
    </source>
</evidence>
<evidence type="ECO:0000313" key="13">
    <source>
        <dbReference type="Proteomes" id="UP000540989"/>
    </source>
</evidence>
<feature type="region of interest" description="Disordered" evidence="10">
    <location>
        <begin position="1112"/>
        <end position="1131"/>
    </location>
</feature>
<evidence type="ECO:0000256" key="5">
    <source>
        <dbReference type="ARBA" id="ARBA00022801"/>
    </source>
</evidence>
<comment type="function">
    <text evidence="7">Degrades oligopeptides.</text>
</comment>
<feature type="domain" description="Tail specific protease" evidence="11">
    <location>
        <begin position="892"/>
        <end position="1086"/>
    </location>
</feature>
<accession>A0A7W7ZBP7</accession>
<feature type="active site" description="Charge relay system" evidence="8">
    <location>
        <position position="1075"/>
    </location>
</feature>
<dbReference type="Pfam" id="PF26550">
    <property type="entry name" value="Tricorn_2nd"/>
    <property type="match status" value="1"/>
</dbReference>
<protein>
    <recommendedName>
        <fullName evidence="7">Tricorn protease homolog</fullName>
        <ecNumber evidence="7">3.4.21.-</ecNumber>
    </recommendedName>
</protein>
<comment type="subcellular location">
    <subcellularLocation>
        <location evidence="1 7">Cytoplasm</location>
    </subcellularLocation>
</comment>
<dbReference type="Gene3D" id="3.90.226.10">
    <property type="entry name" value="2-enoyl-CoA Hydratase, Chain A, domain 1"/>
    <property type="match status" value="1"/>
</dbReference>
<dbReference type="Gene3D" id="2.30.42.10">
    <property type="match status" value="1"/>
</dbReference>
<dbReference type="GO" id="GO:0005737">
    <property type="term" value="C:cytoplasm"/>
    <property type="evidence" value="ECO:0007669"/>
    <property type="project" value="UniProtKB-SubCell"/>
</dbReference>
<feature type="region of interest" description="Disordered" evidence="10">
    <location>
        <begin position="543"/>
        <end position="603"/>
    </location>
</feature>
<dbReference type="InterPro" id="IPR028204">
    <property type="entry name" value="Tricorn_C1"/>
</dbReference>
<sequence length="1131" mass="126041">MALQHKLRLAAVLFYFAAHTVSGQTASQAHRGYYTDPALHGDTLIFTSEGDLWSVSAQGGAAHRLTSGTGTESHATLSPDGQTVAFQAHYEGPAEVYTMPITGGMPQRRTWDGDAAPEGWTPDGRLIVNTSRYSTLPDNQLILIGSHGEHEAVPLATASEAAYSSDGKTLFFTRSQRQWSETKRYKGGWAENLWRFDGHSEATPLTADFTGTSHAPIYSNGRVYFLSDRDGVMNLFSMDEQGHDVKQLSHQRKFDVQSATVSDGHIVYASGAELWALDPTSGHEEIIPVTLSSDFDQLREHWVTKPAQYITSAHLAPDGSAAVFTARGEVFTLAPKNGRIIKVAGDSATRFRDARFLPDGKSILTLSTQTGETEFWKYPANGQLTPETKPEEWTKDTKVLRWDGLISPDGHYLAHYDKDQQLWLLDTKTKQNKLIRQSMHGDFADLSWSPDSRWLTFAETAPDMFTQVEILEVATGTVQPLTSERFNSMSPVWSSDGKWIYFLSDRNLSTTVQSPWGPRQPSPHFDRTVRVYQMALTADLRSPFLMPDELHPESKSDKDKDSDEKKEKKDEDKKKEAGKPVDKAGKDSKTIADEKSDKEKEKDKKIPEVKIDFAGIQSRISEVPAAPGNYSALQATEKRLCWLNSTDEADPKQSLQCLEIDNKGDETDTVMGDVQGYEISSDRKKLLLHKGEDFWILDSDVKGSGLSDAKVMGKARIDLSHWAFSTTPQAEFHGIFLDAWRLERDYFYDRHMQGVDWPGMRDRYMPLVDRVSNREELNNVIAQMVSELSALHTFVQGGDARKPADNIAIAALGARLRRDEKAGGYVVEHIYAYDPDLPAQAPPLSRPESLVHEGEVITSIDGTEILSVQDERELLRGKVGVPVLLHVKPVTGEPRNVLVKPVASRDEARLRYSEWEYTRRTQVEAASSNTIGYVHLRAMGSGDIEQWARDYYPVFKRQGLIIDVRHNQGGNIDSWLLSSLLRKAWFYWQPRVGEPDWNMQGAFRGHIVVLTDAETASDGEAFTEGFKRFNMGKVIGTRTWGGEIWLSGSNVEADGGVATAAEIGVYGPEGKWLIEGHGVDPDITVDNLPHATFSGTDAQLQAAIDLLKQQIKADPRPVPPAPAYPDKSFKN</sequence>
<dbReference type="Pfam" id="PF03572">
    <property type="entry name" value="Peptidase_S41"/>
    <property type="match status" value="1"/>
</dbReference>
<evidence type="ECO:0000256" key="2">
    <source>
        <dbReference type="ARBA" id="ARBA00008524"/>
    </source>
</evidence>
<dbReference type="InterPro" id="IPR029045">
    <property type="entry name" value="ClpP/crotonase-like_dom_sf"/>
</dbReference>
<dbReference type="SUPFAM" id="SSF52096">
    <property type="entry name" value="ClpP/crotonase"/>
    <property type="match status" value="1"/>
</dbReference>
<dbReference type="Gene3D" id="2.120.10.60">
    <property type="entry name" value="Tricorn protease N-terminal domain"/>
    <property type="match status" value="1"/>
</dbReference>
<dbReference type="AlphaFoldDB" id="A0A7W7ZBP7"/>
<keyword evidence="3 7" id="KW-0963">Cytoplasm</keyword>
<feature type="compositionally biased region" description="Basic and acidic residues" evidence="10">
    <location>
        <begin position="548"/>
        <end position="603"/>
    </location>
</feature>
<dbReference type="Gene3D" id="2.130.10.10">
    <property type="entry name" value="YVTN repeat-like/Quinoprotein amine dehydrogenase"/>
    <property type="match status" value="1"/>
</dbReference>
<dbReference type="GO" id="GO:0008236">
    <property type="term" value="F:serine-type peptidase activity"/>
    <property type="evidence" value="ECO:0007669"/>
    <property type="project" value="UniProtKB-UniRule"/>
</dbReference>
<dbReference type="GO" id="GO:0006508">
    <property type="term" value="P:proteolysis"/>
    <property type="evidence" value="ECO:0007669"/>
    <property type="project" value="UniProtKB-UniRule"/>
</dbReference>
<dbReference type="InterPro" id="IPR005151">
    <property type="entry name" value="Tail-specific_protease"/>
</dbReference>
<name>A0A7W7ZBP7_9BACT</name>
<comment type="similarity">
    <text evidence="2 7">Belongs to the peptidase S41B family.</text>
</comment>
<evidence type="ECO:0000259" key="11">
    <source>
        <dbReference type="SMART" id="SM00245"/>
    </source>
</evidence>
<dbReference type="InterPro" id="IPR036034">
    <property type="entry name" value="PDZ_sf"/>
</dbReference>
<feature type="site" description="Transition state stabilizer; via amide nitrogen" evidence="9">
    <location>
        <position position="1018"/>
    </location>
</feature>